<accession>A0A134AL82</accession>
<name>A0A134AL82_9FIRM</name>
<proteinExistence type="predicted"/>
<protein>
    <submittedName>
        <fullName evidence="2">Putative glutaredoxin</fullName>
    </submittedName>
</protein>
<dbReference type="OrthoDB" id="9798918at2"/>
<dbReference type="RefSeq" id="WP_068366240.1">
    <property type="nucleotide sequence ID" value="NZ_KQ960155.1"/>
</dbReference>
<dbReference type="EMBL" id="LSDG01000002">
    <property type="protein sequence ID" value="KXB68434.1"/>
    <property type="molecule type" value="Genomic_DNA"/>
</dbReference>
<reference evidence="3" key="1">
    <citation type="submission" date="2016-01" db="EMBL/GenBank/DDBJ databases">
        <authorList>
            <person name="Mitreva M."/>
            <person name="Pepin K.H."/>
            <person name="Mihindukulasuriya K.A."/>
            <person name="Fulton R."/>
            <person name="Fronick C."/>
            <person name="O'Laughlin M."/>
            <person name="Miner T."/>
            <person name="Herter B."/>
            <person name="Rosa B.A."/>
            <person name="Cordes M."/>
            <person name="Tomlinson C."/>
            <person name="Wollam A."/>
            <person name="Palsikar V.B."/>
            <person name="Mardis E.R."/>
            <person name="Wilson R.K."/>
        </authorList>
    </citation>
    <scope>NUCLEOTIDE SEQUENCE [LARGE SCALE GENOMIC DNA]</scope>
    <source>
        <strain evidence="3">DNF00729</strain>
    </source>
</reference>
<dbReference type="Gene3D" id="3.40.30.10">
    <property type="entry name" value="Glutaredoxin"/>
    <property type="match status" value="1"/>
</dbReference>
<keyword evidence="3" id="KW-1185">Reference proteome</keyword>
<gene>
    <name evidence="2" type="ORF">HMPREF1863_00147</name>
</gene>
<dbReference type="Pfam" id="PF00462">
    <property type="entry name" value="Glutaredoxin"/>
    <property type="match status" value="1"/>
</dbReference>
<dbReference type="InterPro" id="IPR036249">
    <property type="entry name" value="Thioredoxin-like_sf"/>
</dbReference>
<sequence length="80" mass="9186">MIRLYETPLCPDCIEAKKELREKNIPYEDINITETIGNLKEFMKLRDEHPAFDSVKEKGQIGVPAFIKEDGTVAFSVEEL</sequence>
<dbReference type="InterPro" id="IPR002109">
    <property type="entry name" value="Glutaredoxin"/>
</dbReference>
<evidence type="ECO:0000259" key="1">
    <source>
        <dbReference type="Pfam" id="PF00462"/>
    </source>
</evidence>
<dbReference type="STRING" id="755172.HMPREF1863_00147"/>
<feature type="domain" description="Glutaredoxin" evidence="1">
    <location>
        <begin position="3"/>
        <end position="37"/>
    </location>
</feature>
<evidence type="ECO:0000313" key="2">
    <source>
        <dbReference type="EMBL" id="KXB68434.1"/>
    </source>
</evidence>
<evidence type="ECO:0000313" key="3">
    <source>
        <dbReference type="Proteomes" id="UP000070442"/>
    </source>
</evidence>
<comment type="caution">
    <text evidence="2">The sequence shown here is derived from an EMBL/GenBank/DDBJ whole genome shotgun (WGS) entry which is preliminary data.</text>
</comment>
<organism evidence="2 3">
    <name type="scientific">Aedoeadaptatus coxii</name>
    <dbReference type="NCBI Taxonomy" id="755172"/>
    <lineage>
        <taxon>Bacteria</taxon>
        <taxon>Bacillati</taxon>
        <taxon>Bacillota</taxon>
        <taxon>Tissierellia</taxon>
        <taxon>Tissierellales</taxon>
        <taxon>Peptoniphilaceae</taxon>
        <taxon>Aedoeadaptatus</taxon>
    </lineage>
</organism>
<dbReference type="Proteomes" id="UP000070442">
    <property type="component" value="Unassembled WGS sequence"/>
</dbReference>
<dbReference type="PATRIC" id="fig|755172.3.peg.142"/>
<dbReference type="PROSITE" id="PS51354">
    <property type="entry name" value="GLUTAREDOXIN_2"/>
    <property type="match status" value="1"/>
</dbReference>
<dbReference type="SUPFAM" id="SSF52833">
    <property type="entry name" value="Thioredoxin-like"/>
    <property type="match status" value="1"/>
</dbReference>
<dbReference type="AlphaFoldDB" id="A0A134AL82"/>